<comment type="caution">
    <text evidence="7">The sequence shown here is derived from an EMBL/GenBank/DDBJ whole genome shotgun (WGS) entry which is preliminary data.</text>
</comment>
<organism evidence="7 8">
    <name type="scientific">Actinomadura litoris</name>
    <dbReference type="NCBI Taxonomy" id="2678616"/>
    <lineage>
        <taxon>Bacteria</taxon>
        <taxon>Bacillati</taxon>
        <taxon>Actinomycetota</taxon>
        <taxon>Actinomycetes</taxon>
        <taxon>Streptosporangiales</taxon>
        <taxon>Thermomonosporaceae</taxon>
        <taxon>Actinomadura</taxon>
    </lineage>
</organism>
<dbReference type="GO" id="GO:0005506">
    <property type="term" value="F:iron ion binding"/>
    <property type="evidence" value="ECO:0007669"/>
    <property type="project" value="InterPro"/>
</dbReference>
<dbReference type="InterPro" id="IPR001128">
    <property type="entry name" value="Cyt_P450"/>
</dbReference>
<evidence type="ECO:0000256" key="6">
    <source>
        <dbReference type="ARBA" id="ARBA00023033"/>
    </source>
</evidence>
<evidence type="ECO:0000256" key="4">
    <source>
        <dbReference type="ARBA" id="ARBA00023002"/>
    </source>
</evidence>
<protein>
    <submittedName>
        <fullName evidence="7">Cytochrome P450</fullName>
    </submittedName>
</protein>
<keyword evidence="2" id="KW-0349">Heme</keyword>
<evidence type="ECO:0000313" key="7">
    <source>
        <dbReference type="EMBL" id="MUN40837.1"/>
    </source>
</evidence>
<evidence type="ECO:0000256" key="5">
    <source>
        <dbReference type="ARBA" id="ARBA00023004"/>
    </source>
</evidence>
<dbReference type="RefSeq" id="WP_156220008.1">
    <property type="nucleotide sequence ID" value="NZ_WOFH01000012.1"/>
</dbReference>
<sequence length="444" mass="49053">MTAAGPRVDAPPRAPGAHPLFGHLKPLLLDPLGLLAALPHLGDVVELRFGRTPTYVVCSPEAAQQVLRNPDRAFDKGGTFYENVRSLVGDGMATCPLAEHKRLRRLAQPAFRTDRMSGYARTIHAQVEAATSTWRHGQVLDALPEMRSLATRTTFATMFRRRELGPEIDGLRRAVTDFVEHQTVLRMVAPIVNRLPTARNHRYRASEARLLRFLDGEIAAYRADGTDHGDLMSMFTTSPDGDPLTDAEVRDTVMTVLLGGITTTAVSHAWALHQLSLDAALDAEVAAEARAAAPLDTPDAVDRLPLTRGVVAEVLRHRTAGWIFPRVAVTDTTIGSRRVPAGAQVLLSPYVLHHRPDLFAAPDNFDPRRWDGRDPHRTKGWLPFGAGESKCIGYELAFMDLTLSLADIVRSWRPLPCPTPVRPRPRLHLEPHGLTLRLAERDPR</sequence>
<evidence type="ECO:0000313" key="8">
    <source>
        <dbReference type="Proteomes" id="UP000432015"/>
    </source>
</evidence>
<dbReference type="GO" id="GO:0004497">
    <property type="term" value="F:monooxygenase activity"/>
    <property type="evidence" value="ECO:0007669"/>
    <property type="project" value="UniProtKB-KW"/>
</dbReference>
<dbReference type="Pfam" id="PF00067">
    <property type="entry name" value="p450"/>
    <property type="match status" value="1"/>
</dbReference>
<comment type="similarity">
    <text evidence="1">Belongs to the cytochrome P450 family.</text>
</comment>
<dbReference type="SUPFAM" id="SSF48264">
    <property type="entry name" value="Cytochrome P450"/>
    <property type="match status" value="1"/>
</dbReference>
<reference evidence="7 8" key="1">
    <citation type="submission" date="2019-11" db="EMBL/GenBank/DDBJ databases">
        <authorList>
            <person name="Cao P."/>
        </authorList>
    </citation>
    <scope>NUCLEOTIDE SEQUENCE [LARGE SCALE GENOMIC DNA]</scope>
    <source>
        <strain evidence="7 8">NEAU-AAG5</strain>
    </source>
</reference>
<dbReference type="Gene3D" id="1.10.630.10">
    <property type="entry name" value="Cytochrome P450"/>
    <property type="match status" value="1"/>
</dbReference>
<dbReference type="GO" id="GO:0020037">
    <property type="term" value="F:heme binding"/>
    <property type="evidence" value="ECO:0007669"/>
    <property type="project" value="InterPro"/>
</dbReference>
<keyword evidence="8" id="KW-1185">Reference proteome</keyword>
<dbReference type="AlphaFoldDB" id="A0A7K1L8S1"/>
<proteinExistence type="inferred from homology"/>
<dbReference type="PRINTS" id="PR00385">
    <property type="entry name" value="P450"/>
</dbReference>
<evidence type="ECO:0000256" key="3">
    <source>
        <dbReference type="ARBA" id="ARBA00022723"/>
    </source>
</evidence>
<gene>
    <name evidence="7" type="ORF">GNZ18_30155</name>
</gene>
<name>A0A7K1L8S1_9ACTN</name>
<keyword evidence="5" id="KW-0408">Iron</keyword>
<evidence type="ECO:0000256" key="2">
    <source>
        <dbReference type="ARBA" id="ARBA00022617"/>
    </source>
</evidence>
<dbReference type="InterPro" id="IPR002397">
    <property type="entry name" value="Cyt_P450_B"/>
</dbReference>
<dbReference type="PRINTS" id="PR00359">
    <property type="entry name" value="BP450"/>
</dbReference>
<dbReference type="InterPro" id="IPR050196">
    <property type="entry name" value="Cytochrome_P450_Monoox"/>
</dbReference>
<accession>A0A7K1L8S1</accession>
<keyword evidence="6" id="KW-0503">Monooxygenase</keyword>
<dbReference type="InterPro" id="IPR036396">
    <property type="entry name" value="Cyt_P450_sf"/>
</dbReference>
<keyword evidence="4" id="KW-0560">Oxidoreductase</keyword>
<dbReference type="EMBL" id="WOFH01000012">
    <property type="protein sequence ID" value="MUN40837.1"/>
    <property type="molecule type" value="Genomic_DNA"/>
</dbReference>
<dbReference type="PANTHER" id="PTHR24291">
    <property type="entry name" value="CYTOCHROME P450 FAMILY 4"/>
    <property type="match status" value="1"/>
</dbReference>
<dbReference type="Proteomes" id="UP000432015">
    <property type="component" value="Unassembled WGS sequence"/>
</dbReference>
<keyword evidence="3" id="KW-0479">Metal-binding</keyword>
<dbReference type="PANTHER" id="PTHR24291:SF50">
    <property type="entry name" value="BIFUNCTIONAL ALBAFLAVENONE MONOOXYGENASE_TERPENE SYNTHASE"/>
    <property type="match status" value="1"/>
</dbReference>
<dbReference type="GO" id="GO:0016705">
    <property type="term" value="F:oxidoreductase activity, acting on paired donors, with incorporation or reduction of molecular oxygen"/>
    <property type="evidence" value="ECO:0007669"/>
    <property type="project" value="InterPro"/>
</dbReference>
<evidence type="ECO:0000256" key="1">
    <source>
        <dbReference type="ARBA" id="ARBA00010617"/>
    </source>
</evidence>